<dbReference type="OMA" id="WLLINYM"/>
<dbReference type="RefSeq" id="XP_023160028.2">
    <property type="nucleotide sequence ID" value="XM_023304260.2"/>
</dbReference>
<feature type="transmembrane region" description="Helical" evidence="1">
    <location>
        <begin position="60"/>
        <end position="80"/>
    </location>
</feature>
<dbReference type="GeneID" id="111592194"/>
<keyword evidence="1" id="KW-0812">Transmembrane</keyword>
<dbReference type="OrthoDB" id="7862095at2759"/>
<dbReference type="Proteomes" id="UP000504633">
    <property type="component" value="Unplaced"/>
</dbReference>
<gene>
    <name evidence="3" type="primary">LOC111592194</name>
</gene>
<evidence type="ECO:0000313" key="2">
    <source>
        <dbReference type="Proteomes" id="UP000504633"/>
    </source>
</evidence>
<organism evidence="2 3">
    <name type="scientific">Drosophila hydei</name>
    <name type="common">Fruit fly</name>
    <dbReference type="NCBI Taxonomy" id="7224"/>
    <lineage>
        <taxon>Eukaryota</taxon>
        <taxon>Metazoa</taxon>
        <taxon>Ecdysozoa</taxon>
        <taxon>Arthropoda</taxon>
        <taxon>Hexapoda</taxon>
        <taxon>Insecta</taxon>
        <taxon>Pterygota</taxon>
        <taxon>Neoptera</taxon>
        <taxon>Endopterygota</taxon>
        <taxon>Diptera</taxon>
        <taxon>Brachycera</taxon>
        <taxon>Muscomorpha</taxon>
        <taxon>Ephydroidea</taxon>
        <taxon>Drosophilidae</taxon>
        <taxon>Drosophila</taxon>
    </lineage>
</organism>
<keyword evidence="1" id="KW-1133">Transmembrane helix</keyword>
<dbReference type="PANTHER" id="PTHR34609">
    <property type="entry name" value="GEO08273P1-RELATED"/>
    <property type="match status" value="1"/>
</dbReference>
<evidence type="ECO:0000313" key="3">
    <source>
        <dbReference type="RefSeq" id="XP_023160028.2"/>
    </source>
</evidence>
<dbReference type="AlphaFoldDB" id="A0A6J1L316"/>
<protein>
    <submittedName>
        <fullName evidence="3">Uncharacterized protein LOC111592194</fullName>
    </submittedName>
</protein>
<dbReference type="PANTHER" id="PTHR34609:SF17">
    <property type="entry name" value="GEO08273P1-RELATED"/>
    <property type="match status" value="1"/>
</dbReference>
<dbReference type="InterPro" id="IPR053077">
    <property type="entry name" value="MARVEL_domain_protein_3"/>
</dbReference>
<reference evidence="3" key="1">
    <citation type="submission" date="2025-08" db="UniProtKB">
        <authorList>
            <consortium name="RefSeq"/>
        </authorList>
    </citation>
    <scope>IDENTIFICATION</scope>
    <source>
        <strain evidence="3">15085-1641.00</strain>
        <tissue evidence="3">Whole body</tissue>
    </source>
</reference>
<dbReference type="KEGG" id="dhe:111592194"/>
<dbReference type="PROSITE" id="PS51257">
    <property type="entry name" value="PROKAR_LIPOPROTEIN"/>
    <property type="match status" value="1"/>
</dbReference>
<feature type="transmembrane region" description="Helical" evidence="1">
    <location>
        <begin position="12"/>
        <end position="40"/>
    </location>
</feature>
<accession>A0A6J1L316</accession>
<name>A0A6J1L316_DROHY</name>
<feature type="transmembrane region" description="Helical" evidence="1">
    <location>
        <begin position="92"/>
        <end position="125"/>
    </location>
</feature>
<keyword evidence="1" id="KW-0472">Membrane</keyword>
<keyword evidence="2" id="KW-1185">Reference proteome</keyword>
<proteinExistence type="predicted"/>
<sequence>MRLMKCCCCISLQFGTLMFGCLFGLVDFYLGSLGVYYVSIDEMPKKITVFFDKMDARLCVFWFAVIYYIIAFSDLLLIAGAMAKNPTCLGPWLIVNFIVLICTIATVLLSVLAVVRVGILLYAILVVNSFYDELTAGLFI</sequence>
<evidence type="ECO:0000256" key="1">
    <source>
        <dbReference type="SAM" id="Phobius"/>
    </source>
</evidence>